<evidence type="ECO:0000256" key="5">
    <source>
        <dbReference type="ARBA" id="ARBA00023136"/>
    </source>
</evidence>
<dbReference type="PRINTS" id="PR00702">
    <property type="entry name" value="ACRIFLAVINRP"/>
</dbReference>
<dbReference type="InterPro" id="IPR000731">
    <property type="entry name" value="SSD"/>
</dbReference>
<evidence type="ECO:0000313" key="10">
    <source>
        <dbReference type="Proteomes" id="UP000321685"/>
    </source>
</evidence>
<dbReference type="SUPFAM" id="SSF82866">
    <property type="entry name" value="Multidrug efflux transporter AcrB transmembrane domain"/>
    <property type="match status" value="2"/>
</dbReference>
<feature type="transmembrane region" description="Helical" evidence="7">
    <location>
        <begin position="256"/>
        <end position="276"/>
    </location>
</feature>
<dbReference type="Gene3D" id="1.20.1640.10">
    <property type="entry name" value="Multidrug efflux transporter AcrB transmembrane domain"/>
    <property type="match status" value="2"/>
</dbReference>
<dbReference type="InterPro" id="IPR050545">
    <property type="entry name" value="Mycobact_MmpL"/>
</dbReference>
<feature type="transmembrane region" description="Helical" evidence="7">
    <location>
        <begin position="589"/>
        <end position="612"/>
    </location>
</feature>
<organism evidence="9 10">
    <name type="scientific">Pseudonocardia sulfidoxydans NBRC 16205</name>
    <dbReference type="NCBI Taxonomy" id="1223511"/>
    <lineage>
        <taxon>Bacteria</taxon>
        <taxon>Bacillati</taxon>
        <taxon>Actinomycetota</taxon>
        <taxon>Actinomycetes</taxon>
        <taxon>Pseudonocardiales</taxon>
        <taxon>Pseudonocardiaceae</taxon>
        <taxon>Pseudonocardia</taxon>
    </lineage>
</organism>
<dbReference type="PROSITE" id="PS50156">
    <property type="entry name" value="SSD"/>
    <property type="match status" value="1"/>
</dbReference>
<dbReference type="EMBL" id="BJVJ01000019">
    <property type="protein sequence ID" value="GEL23439.1"/>
    <property type="molecule type" value="Genomic_DNA"/>
</dbReference>
<evidence type="ECO:0000256" key="2">
    <source>
        <dbReference type="ARBA" id="ARBA00022475"/>
    </source>
</evidence>
<dbReference type="PANTHER" id="PTHR33406:SF13">
    <property type="entry name" value="MEMBRANE PROTEIN YDFJ"/>
    <property type="match status" value="1"/>
</dbReference>
<sequence>MAELLYRLGHFAARRPWRVVTAWAALLAAAVVAVLVTGVNLTGATSIPGTPTEQVSERLQAELPGAGGGTGLVVLSTADGRPFTDEQRAAVSSVLQRVGGIDGVTQVVDPFAVAASRAAQERQLAGGRAQLDQARAQLTAGQAQLDAARASGVPAEALAAQQQQLDQTRAGLDAGTAQLTAGESLAALAAGIRTVSEDGSAAVVTVAFGASQTAIPTETKDAVTAAMRDAAIPGVDIDFSSEITQNLDGIAGPAEVVGVVIAAVVLLVMLGTLVAAGLPILTALVGVGVGVAGAMAFSGLVEMTSVTPILGLMLGLAVGIDYALFVVNRHRRQLRAGVPLRESIALATGTSGNAVVFAGFTVVIALVALTITGIPFLGLMGVVGAACVAVAVLVAVTLTPALLSLIGPRLLSRKARSQPPAPQTPHRAPMSTGKAVLRAVGGIALLVVIAVPVLSMRLGLPDGSSEPQDSTQYQAYATVADKFGAGANGPLVVVADLPPGLDEQGRTAAQAAVAQQIGDAEHVAAVAPVAVAPNGSFALFQVVPTDGPTSEATEQLVDDLRAMTTPFEPGTPLGVAGSASGNIDISAKLAAALPIYLAVVVGLSLLIMIVVFRSILVPVTATVGFVLSYFAAMGAVVAIYQWGWLGPVFGVHDPGPVLNFLPTLLVGILFGLAMDYQLFLVSGMREAFVHGSPARRAVTEGLHAGRAVVTAAAIIMFSVFGGFVFSHLAMIRPMGFGLAFGVLFDAFVVRMLVIPALMHLAGDAAWWLPKWLDRILPNVDVEGASLERDHPAAAQRPDALTPAG</sequence>
<feature type="transmembrane region" description="Helical" evidence="7">
    <location>
        <begin position="283"/>
        <end position="301"/>
    </location>
</feature>
<protein>
    <submittedName>
        <fullName evidence="9">Membrane protein</fullName>
    </submittedName>
</protein>
<dbReference type="GO" id="GO:0022857">
    <property type="term" value="F:transmembrane transporter activity"/>
    <property type="evidence" value="ECO:0007669"/>
    <property type="project" value="InterPro"/>
</dbReference>
<feature type="transmembrane region" description="Helical" evidence="7">
    <location>
        <begin position="660"/>
        <end position="683"/>
    </location>
</feature>
<evidence type="ECO:0000256" key="3">
    <source>
        <dbReference type="ARBA" id="ARBA00022692"/>
    </source>
</evidence>
<gene>
    <name evidence="9" type="ORF">PSU4_23930</name>
</gene>
<evidence type="ECO:0000313" key="9">
    <source>
        <dbReference type="EMBL" id="GEL23439.1"/>
    </source>
</evidence>
<evidence type="ECO:0000256" key="4">
    <source>
        <dbReference type="ARBA" id="ARBA00022989"/>
    </source>
</evidence>
<keyword evidence="10" id="KW-1185">Reference proteome</keyword>
<feature type="transmembrane region" description="Helical" evidence="7">
    <location>
        <begin position="734"/>
        <end position="753"/>
    </location>
</feature>
<dbReference type="AlphaFoldDB" id="A0A511DF76"/>
<keyword evidence="5 7" id="KW-0472">Membrane</keyword>
<feature type="transmembrane region" description="Helical" evidence="7">
    <location>
        <begin position="354"/>
        <end position="377"/>
    </location>
</feature>
<dbReference type="Pfam" id="PF03176">
    <property type="entry name" value="MMPL"/>
    <property type="match status" value="2"/>
</dbReference>
<feature type="transmembrane region" description="Helical" evidence="7">
    <location>
        <begin position="704"/>
        <end position="728"/>
    </location>
</feature>
<feature type="transmembrane region" description="Helical" evidence="7">
    <location>
        <begin position="20"/>
        <end position="41"/>
    </location>
</feature>
<feature type="transmembrane region" description="Helical" evidence="7">
    <location>
        <begin position="383"/>
        <end position="406"/>
    </location>
</feature>
<keyword evidence="6" id="KW-0175">Coiled coil</keyword>
<dbReference type="InterPro" id="IPR001036">
    <property type="entry name" value="Acrflvin-R"/>
</dbReference>
<feature type="coiled-coil region" evidence="6">
    <location>
        <begin position="117"/>
        <end position="151"/>
    </location>
</feature>
<feature type="transmembrane region" description="Helical" evidence="7">
    <location>
        <begin position="619"/>
        <end position="640"/>
    </location>
</feature>
<feature type="transmembrane region" description="Helical" evidence="7">
    <location>
        <begin position="307"/>
        <end position="327"/>
    </location>
</feature>
<name>A0A511DF76_9PSEU</name>
<dbReference type="Proteomes" id="UP000321685">
    <property type="component" value="Unassembled WGS sequence"/>
</dbReference>
<dbReference type="GO" id="GO:0005886">
    <property type="term" value="C:plasma membrane"/>
    <property type="evidence" value="ECO:0007669"/>
    <property type="project" value="UniProtKB-SubCell"/>
</dbReference>
<comment type="caution">
    <text evidence="9">The sequence shown here is derived from an EMBL/GenBank/DDBJ whole genome shotgun (WGS) entry which is preliminary data.</text>
</comment>
<accession>A0A511DF76</accession>
<keyword evidence="4 7" id="KW-1133">Transmembrane helix</keyword>
<comment type="subcellular location">
    <subcellularLocation>
        <location evidence="1">Cell membrane</location>
        <topology evidence="1">Multi-pass membrane protein</topology>
    </subcellularLocation>
</comment>
<evidence type="ECO:0000256" key="1">
    <source>
        <dbReference type="ARBA" id="ARBA00004651"/>
    </source>
</evidence>
<evidence type="ECO:0000256" key="7">
    <source>
        <dbReference type="SAM" id="Phobius"/>
    </source>
</evidence>
<feature type="domain" description="SSD" evidence="8">
    <location>
        <begin position="249"/>
        <end position="405"/>
    </location>
</feature>
<dbReference type="OrthoDB" id="7051771at2"/>
<evidence type="ECO:0000256" key="6">
    <source>
        <dbReference type="SAM" id="Coils"/>
    </source>
</evidence>
<reference evidence="9 10" key="1">
    <citation type="submission" date="2019-07" db="EMBL/GenBank/DDBJ databases">
        <title>Whole genome shotgun sequence of Pseudonocardia sulfidoxydans NBRC 16205.</title>
        <authorList>
            <person name="Hosoyama A."/>
            <person name="Uohara A."/>
            <person name="Ohji S."/>
            <person name="Ichikawa N."/>
        </authorList>
    </citation>
    <scope>NUCLEOTIDE SEQUENCE [LARGE SCALE GENOMIC DNA]</scope>
    <source>
        <strain evidence="9 10">NBRC 16205</strain>
    </source>
</reference>
<dbReference type="PANTHER" id="PTHR33406">
    <property type="entry name" value="MEMBRANE PROTEIN MJ1562-RELATED"/>
    <property type="match status" value="1"/>
</dbReference>
<dbReference type="InterPro" id="IPR004869">
    <property type="entry name" value="MMPL_dom"/>
</dbReference>
<keyword evidence="3 7" id="KW-0812">Transmembrane</keyword>
<evidence type="ECO:0000259" key="8">
    <source>
        <dbReference type="PROSITE" id="PS50156"/>
    </source>
</evidence>
<proteinExistence type="predicted"/>
<feature type="transmembrane region" description="Helical" evidence="7">
    <location>
        <begin position="435"/>
        <end position="455"/>
    </location>
</feature>
<dbReference type="RefSeq" id="WP_147106538.1">
    <property type="nucleotide sequence ID" value="NZ_BJVJ01000019.1"/>
</dbReference>
<keyword evidence="2" id="KW-1003">Cell membrane</keyword>